<feature type="region of interest" description="Disordered" evidence="2">
    <location>
        <begin position="31"/>
        <end position="50"/>
    </location>
</feature>
<protein>
    <submittedName>
        <fullName evidence="6">Alpha/beta fold hydrolase</fullName>
    </submittedName>
</protein>
<reference evidence="6" key="1">
    <citation type="submission" date="2020-09" db="EMBL/GenBank/DDBJ databases">
        <title>A novel bacterium of genus Paenibacillus, isolated from South China Sea.</title>
        <authorList>
            <person name="Huang H."/>
            <person name="Mo K."/>
            <person name="Hu Y."/>
        </authorList>
    </citation>
    <scope>NUCLEOTIDE SEQUENCE</scope>
    <source>
        <strain evidence="6">IB182363</strain>
    </source>
</reference>
<sequence>MKKPLNTIRRVAAASLALALAIPAAVAGASEPLPSPAAGQPASQIQPAKPAASVEADKLVPLRDYSESAGAAVLWHDEDRSVTVKRGQTEIKVKIGEAAITVNGKAVTLDKPVEIVNEKTVLPLGVLADALGVRAGWNEETHTIVIAQDDYALLASAFMSALQAGELQKARSFFTDKLPPQALELMLPQMKGSIANTYGPLGVLLAVEESSNAVHHNATIAYATQAIPFEITIRFDQTGKIDDFFVPYYSIEGSYVEPSYDDPSKYVEKEVVVGEGTFALPGTLTMPVGKGPFPAVVLVHGSGPNDRDETAGSVKTFRDMAVGLAAQGVAVLRYEKITREHVMKMQLGQLGQAYTVNEETVKDAVSAVELLKQTEGINPSQIYVAGHSQGGMVMPRIIDAAKDTGLAGTILLAAPTEPLETLLVKQTKYQLDLLKKAGQPTETAEQQLIFLEQQVNLLQDPQYSVSNIPQAFAMGSPVWWFDIRNTYAAEQAKNQTGRMLVLQGGNDIQVFPDSLDTWKKTLSARTDVEYKLYPKVNHTMVEFEGQSTGAEYAIPANVPDYIITDIAKWILR</sequence>
<dbReference type="RefSeq" id="WP_190929970.1">
    <property type="nucleotide sequence ID" value="NZ_JACXJA010000028.1"/>
</dbReference>
<dbReference type="Proteomes" id="UP000639396">
    <property type="component" value="Unassembled WGS sequence"/>
</dbReference>
<feature type="signal peptide" evidence="3">
    <location>
        <begin position="1"/>
        <end position="29"/>
    </location>
</feature>
<dbReference type="SUPFAM" id="SSF55383">
    <property type="entry name" value="Copper amine oxidase, domain N"/>
    <property type="match status" value="1"/>
</dbReference>
<dbReference type="Gene3D" id="3.40.50.1820">
    <property type="entry name" value="alpha/beta hydrolase"/>
    <property type="match status" value="1"/>
</dbReference>
<dbReference type="InterPro" id="IPR029058">
    <property type="entry name" value="AB_hydrolase_fold"/>
</dbReference>
<dbReference type="GO" id="GO:0004252">
    <property type="term" value="F:serine-type endopeptidase activity"/>
    <property type="evidence" value="ECO:0007669"/>
    <property type="project" value="InterPro"/>
</dbReference>
<organism evidence="6 7">
    <name type="scientific">Paenibacillus oceani</name>
    <dbReference type="NCBI Taxonomy" id="2772510"/>
    <lineage>
        <taxon>Bacteria</taxon>
        <taxon>Bacillati</taxon>
        <taxon>Bacillota</taxon>
        <taxon>Bacilli</taxon>
        <taxon>Bacillales</taxon>
        <taxon>Paenibacillaceae</taxon>
        <taxon>Paenibacillus</taxon>
    </lineage>
</organism>
<dbReference type="Pfam" id="PF07833">
    <property type="entry name" value="Cu_amine_oxidN1"/>
    <property type="match status" value="1"/>
</dbReference>
<keyword evidence="3" id="KW-0732">Signal</keyword>
<evidence type="ECO:0000259" key="4">
    <source>
        <dbReference type="Pfam" id="PF07833"/>
    </source>
</evidence>
<evidence type="ECO:0000256" key="3">
    <source>
        <dbReference type="SAM" id="SignalP"/>
    </source>
</evidence>
<gene>
    <name evidence="6" type="ORF">IDH45_20400</name>
</gene>
<keyword evidence="7" id="KW-1185">Reference proteome</keyword>
<dbReference type="PROSITE" id="PS00708">
    <property type="entry name" value="PRO_ENDOPEP_SER"/>
    <property type="match status" value="1"/>
</dbReference>
<dbReference type="InterPro" id="IPR036582">
    <property type="entry name" value="Mao_N_sf"/>
</dbReference>
<dbReference type="InterPro" id="IPR012854">
    <property type="entry name" value="Cu_amine_oxidase-like_N"/>
</dbReference>
<dbReference type="PANTHER" id="PTHR43265">
    <property type="entry name" value="ESTERASE ESTD"/>
    <property type="match status" value="1"/>
</dbReference>
<dbReference type="Gene3D" id="3.30.457.10">
    <property type="entry name" value="Copper amine oxidase-like, N-terminal domain"/>
    <property type="match status" value="1"/>
</dbReference>
<dbReference type="InterPro" id="IPR002471">
    <property type="entry name" value="Pept_S9_AS"/>
</dbReference>
<keyword evidence="1 6" id="KW-0378">Hydrolase</keyword>
<dbReference type="InterPro" id="IPR053145">
    <property type="entry name" value="AB_hydrolase_Est10"/>
</dbReference>
<dbReference type="EMBL" id="JACXJA010000028">
    <property type="protein sequence ID" value="MBD2864350.1"/>
    <property type="molecule type" value="Genomic_DNA"/>
</dbReference>
<dbReference type="GO" id="GO:0006508">
    <property type="term" value="P:proteolysis"/>
    <property type="evidence" value="ECO:0007669"/>
    <property type="project" value="InterPro"/>
</dbReference>
<dbReference type="GO" id="GO:0052689">
    <property type="term" value="F:carboxylic ester hydrolase activity"/>
    <property type="evidence" value="ECO:0007669"/>
    <property type="project" value="TreeGrafter"/>
</dbReference>
<dbReference type="InterPro" id="IPR022742">
    <property type="entry name" value="Hydrolase_4"/>
</dbReference>
<comment type="caution">
    <text evidence="6">The sequence shown here is derived from an EMBL/GenBank/DDBJ whole genome shotgun (WGS) entry which is preliminary data.</text>
</comment>
<evidence type="ECO:0000313" key="6">
    <source>
        <dbReference type="EMBL" id="MBD2864350.1"/>
    </source>
</evidence>
<evidence type="ECO:0000256" key="2">
    <source>
        <dbReference type="SAM" id="MobiDB-lite"/>
    </source>
</evidence>
<evidence type="ECO:0000256" key="1">
    <source>
        <dbReference type="ARBA" id="ARBA00022801"/>
    </source>
</evidence>
<evidence type="ECO:0000259" key="5">
    <source>
        <dbReference type="Pfam" id="PF12146"/>
    </source>
</evidence>
<dbReference type="Pfam" id="PF12146">
    <property type="entry name" value="Hydrolase_4"/>
    <property type="match status" value="1"/>
</dbReference>
<dbReference type="AlphaFoldDB" id="A0A927H133"/>
<name>A0A927H133_9BACL</name>
<accession>A0A927H133</accession>
<evidence type="ECO:0000313" key="7">
    <source>
        <dbReference type="Proteomes" id="UP000639396"/>
    </source>
</evidence>
<dbReference type="PANTHER" id="PTHR43265:SF1">
    <property type="entry name" value="ESTERASE ESTD"/>
    <property type="match status" value="1"/>
</dbReference>
<feature type="domain" description="Copper amine oxidase-like N-terminal" evidence="4">
    <location>
        <begin position="55"/>
        <end position="146"/>
    </location>
</feature>
<dbReference type="SUPFAM" id="SSF53474">
    <property type="entry name" value="alpha/beta-Hydrolases"/>
    <property type="match status" value="1"/>
</dbReference>
<feature type="chain" id="PRO_5036881923" evidence="3">
    <location>
        <begin position="30"/>
        <end position="572"/>
    </location>
</feature>
<feature type="domain" description="Serine aminopeptidase S33" evidence="5">
    <location>
        <begin position="315"/>
        <end position="541"/>
    </location>
</feature>
<proteinExistence type="predicted"/>